<dbReference type="Pfam" id="PF00831">
    <property type="entry name" value="Ribosomal_L29"/>
    <property type="match status" value="1"/>
</dbReference>
<dbReference type="InterPro" id="IPR001854">
    <property type="entry name" value="Ribosomal_uL29"/>
</dbReference>
<name>A0AAT9IH88_9GAMM</name>
<gene>
    <name evidence="5 6" type="primary">rpmC</name>
    <name evidence="6" type="ORF">BUANCORI2928_406</name>
</gene>
<evidence type="ECO:0000256" key="2">
    <source>
        <dbReference type="ARBA" id="ARBA00022980"/>
    </source>
</evidence>
<dbReference type="Gene3D" id="1.10.287.310">
    <property type="match status" value="1"/>
</dbReference>
<dbReference type="GO" id="GO:0006412">
    <property type="term" value="P:translation"/>
    <property type="evidence" value="ECO:0007669"/>
    <property type="project" value="UniProtKB-UniRule"/>
</dbReference>
<evidence type="ECO:0000256" key="3">
    <source>
        <dbReference type="ARBA" id="ARBA00023274"/>
    </source>
</evidence>
<keyword evidence="2 5" id="KW-0689">Ribosomal protein</keyword>
<evidence type="ECO:0000256" key="5">
    <source>
        <dbReference type="HAMAP-Rule" id="MF_00374"/>
    </source>
</evidence>
<dbReference type="HAMAP" id="MF_00374">
    <property type="entry name" value="Ribosomal_uL29"/>
    <property type="match status" value="1"/>
</dbReference>
<dbReference type="RefSeq" id="WP_367680933.1">
    <property type="nucleotide sequence ID" value="NZ_OZ060371.1"/>
</dbReference>
<sequence length="66" mass="8070">MLIDKLRSLKKSEIYEQLMIFYREQFNLKMQLSSGKLKQTHLLKKIRKQISRTKTIFMEKRHKDNG</sequence>
<proteinExistence type="inferred from homology"/>
<dbReference type="GO" id="GO:0003735">
    <property type="term" value="F:structural constituent of ribosome"/>
    <property type="evidence" value="ECO:0007669"/>
    <property type="project" value="InterPro"/>
</dbReference>
<dbReference type="SUPFAM" id="SSF46561">
    <property type="entry name" value="Ribosomal protein L29 (L29p)"/>
    <property type="match status" value="1"/>
</dbReference>
<reference evidence="6" key="1">
    <citation type="submission" date="2024-06" db="EMBL/GenBank/DDBJ databases">
        <authorList>
            <person name="Manzano-Marin A."/>
            <person name="Manzano-Marin A."/>
            <person name="Alejandro Manzano Marin A."/>
        </authorList>
    </citation>
    <scope>NUCLEOTIDE SEQUENCE</scope>
    <source>
        <strain evidence="6">Ancorni-2928</strain>
    </source>
</reference>
<dbReference type="EMBL" id="OZ060371">
    <property type="protein sequence ID" value="CAL4043845.1"/>
    <property type="molecule type" value="Genomic_DNA"/>
</dbReference>
<dbReference type="AlphaFoldDB" id="A0AAT9IH88"/>
<evidence type="ECO:0000256" key="4">
    <source>
        <dbReference type="ARBA" id="ARBA00035204"/>
    </source>
</evidence>
<comment type="similarity">
    <text evidence="1 5">Belongs to the universal ribosomal protein uL29 family.</text>
</comment>
<organism evidence="6">
    <name type="scientific">Buchnera aphidicola</name>
    <name type="common">Anoecia corni</name>
    <dbReference type="NCBI Taxonomy" id="2994477"/>
    <lineage>
        <taxon>Bacteria</taxon>
        <taxon>Pseudomonadati</taxon>
        <taxon>Pseudomonadota</taxon>
        <taxon>Gammaproteobacteria</taxon>
        <taxon>Enterobacterales</taxon>
        <taxon>Erwiniaceae</taxon>
        <taxon>Buchnera</taxon>
    </lineage>
</organism>
<evidence type="ECO:0000313" key="6">
    <source>
        <dbReference type="EMBL" id="CAL4043845.1"/>
    </source>
</evidence>
<keyword evidence="3 5" id="KW-0687">Ribonucleoprotein</keyword>
<dbReference type="GO" id="GO:1990904">
    <property type="term" value="C:ribonucleoprotein complex"/>
    <property type="evidence" value="ECO:0007669"/>
    <property type="project" value="UniProtKB-KW"/>
</dbReference>
<dbReference type="InterPro" id="IPR036049">
    <property type="entry name" value="Ribosomal_uL29_sf"/>
</dbReference>
<accession>A0AAT9IH88</accession>
<evidence type="ECO:0000256" key="1">
    <source>
        <dbReference type="ARBA" id="ARBA00009254"/>
    </source>
</evidence>
<dbReference type="GO" id="GO:0005840">
    <property type="term" value="C:ribosome"/>
    <property type="evidence" value="ECO:0007669"/>
    <property type="project" value="UniProtKB-KW"/>
</dbReference>
<dbReference type="NCBIfam" id="TIGR00012">
    <property type="entry name" value="L29"/>
    <property type="match status" value="1"/>
</dbReference>
<protein>
    <recommendedName>
        <fullName evidence="4 5">Large ribosomal subunit protein uL29</fullName>
    </recommendedName>
</protein>